<dbReference type="AlphaFoldDB" id="A0AAV4LTA8"/>
<proteinExistence type="predicted"/>
<gene>
    <name evidence="1" type="ORF">BcabD6B2_17410</name>
</gene>
<name>A0AAV4LTA8_BABCB</name>
<dbReference type="GeneID" id="94193787"/>
<evidence type="ECO:0000313" key="1">
    <source>
        <dbReference type="EMBL" id="GIX62306.1"/>
    </source>
</evidence>
<dbReference type="Proteomes" id="UP001497744">
    <property type="component" value="Unassembled WGS sequence"/>
</dbReference>
<organism evidence="1 2">
    <name type="scientific">Babesia caballi</name>
    <dbReference type="NCBI Taxonomy" id="5871"/>
    <lineage>
        <taxon>Eukaryota</taxon>
        <taxon>Sar</taxon>
        <taxon>Alveolata</taxon>
        <taxon>Apicomplexa</taxon>
        <taxon>Aconoidasida</taxon>
        <taxon>Piroplasmida</taxon>
        <taxon>Babesiidae</taxon>
        <taxon>Babesia</taxon>
    </lineage>
</organism>
<reference evidence="1 2" key="1">
    <citation type="submission" date="2021-06" db="EMBL/GenBank/DDBJ databases">
        <title>Genome sequence of Babesia caballi.</title>
        <authorList>
            <person name="Yamagishi J."/>
            <person name="Kidaka T."/>
            <person name="Ochi A."/>
        </authorList>
    </citation>
    <scope>NUCLEOTIDE SEQUENCE [LARGE SCALE GENOMIC DNA]</scope>
    <source>
        <strain evidence="1">USDA-D6B2</strain>
    </source>
</reference>
<sequence length="482" mass="53034">MLLAQCIRARILRAGAVLLPGRGSLPLSQVPLHGCFVVDDEPGHILVVSPQHRRAHHVRAHLQAAKPLQAEVVEKAVEPQRLQVQQRLLDVGDAAHSHPEGVAAQVAQPQPLRAVVEIRDDHRVDPLGVRHGGHKVLDLGAPHAEALRRDGAAVLVAGRKDVVGGPAHRAAQHVRNLVRAAVALLHVEVQILLQLLALLRVRGHLAVVGQVEVADDALEGRHPRRRHVLEHVVDPVVGTSADVLDATDAGRPRKHLYEVPHIVRPLRVAQMPLHVVRVLLVPELAHHVGHRVQEGQVLADEGVHLRPQFLRVLTLLQHHQAEGRVLGRYVRPLPVAHMLDQLVQQAVEAPAVLRSEHRGWVLHGSHAVADFAQLEKRLARGAASLVLQRHRRDVPVRRSSRHHHVSVQIDFVHHKVLGDVLDVPFDALSVHVGHHELHHGAAHSEQPALAEQGQSALFDVTHGLHFNWRVPPRRAVIGGTCM</sequence>
<keyword evidence="2" id="KW-1185">Reference proteome</keyword>
<protein>
    <submittedName>
        <fullName evidence="1">N-ethylmaleimide sensitive fusion protein, putative</fullName>
    </submittedName>
</protein>
<evidence type="ECO:0000313" key="2">
    <source>
        <dbReference type="Proteomes" id="UP001497744"/>
    </source>
</evidence>
<comment type="caution">
    <text evidence="1">The sequence shown here is derived from an EMBL/GenBank/DDBJ whole genome shotgun (WGS) entry which is preliminary data.</text>
</comment>
<dbReference type="EMBL" id="BPLF01000001">
    <property type="protein sequence ID" value="GIX62306.1"/>
    <property type="molecule type" value="Genomic_DNA"/>
</dbReference>
<dbReference type="RefSeq" id="XP_067714375.1">
    <property type="nucleotide sequence ID" value="XM_067858274.1"/>
</dbReference>
<accession>A0AAV4LTA8</accession>